<evidence type="ECO:0000256" key="10">
    <source>
        <dbReference type="PIRSR" id="PIRSR600407-2"/>
    </source>
</evidence>
<dbReference type="GO" id="GO:0000319">
    <property type="term" value="F:sulfite transmembrane transporter activity"/>
    <property type="evidence" value="ECO:0007669"/>
    <property type="project" value="TreeGrafter"/>
</dbReference>
<dbReference type="EC" id="3.6.1.5" evidence="12"/>
<dbReference type="Pfam" id="PF03595">
    <property type="entry name" value="SLAC1"/>
    <property type="match status" value="1"/>
</dbReference>
<keyword evidence="10" id="KW-0067">ATP-binding</keyword>
<feature type="transmembrane region" description="Helical" evidence="11">
    <location>
        <begin position="534"/>
        <end position="560"/>
    </location>
</feature>
<evidence type="ECO:0000256" key="11">
    <source>
        <dbReference type="SAM" id="Phobius"/>
    </source>
</evidence>
<evidence type="ECO:0000256" key="1">
    <source>
        <dbReference type="ARBA" id="ARBA00004651"/>
    </source>
</evidence>
<dbReference type="InterPro" id="IPR000407">
    <property type="entry name" value="GDA1_CD39_NTPase"/>
</dbReference>
<comment type="similarity">
    <text evidence="2">Belongs to the tellurite-resistance/dicarboxylate transporter (TDT) family.</text>
</comment>
<keyword evidence="13" id="KW-1185">Reference proteome</keyword>
<comment type="similarity">
    <text evidence="3">Belongs to the GDA1/CD39 NTPase family.</text>
</comment>
<reference evidence="12" key="1">
    <citation type="submission" date="2022-07" db="EMBL/GenBank/DDBJ databases">
        <title>Phylogenomic reconstructions and comparative analyses of Kickxellomycotina fungi.</title>
        <authorList>
            <person name="Reynolds N.K."/>
            <person name="Stajich J.E."/>
            <person name="Barry K."/>
            <person name="Grigoriev I.V."/>
            <person name="Crous P."/>
            <person name="Smith M.E."/>
        </authorList>
    </citation>
    <scope>NUCLEOTIDE SEQUENCE</scope>
    <source>
        <strain evidence="12">IMI 214461</strain>
    </source>
</reference>
<keyword evidence="5" id="KW-1003">Cell membrane</keyword>
<evidence type="ECO:0000256" key="7">
    <source>
        <dbReference type="ARBA" id="ARBA00022801"/>
    </source>
</evidence>
<dbReference type="EMBL" id="JANBQF010000187">
    <property type="protein sequence ID" value="KAJ2003922.1"/>
    <property type="molecule type" value="Genomic_DNA"/>
</dbReference>
<dbReference type="OrthoDB" id="6372431at2759"/>
<evidence type="ECO:0000256" key="3">
    <source>
        <dbReference type="ARBA" id="ARBA00009283"/>
    </source>
</evidence>
<feature type="transmembrane region" description="Helical" evidence="11">
    <location>
        <begin position="393"/>
        <end position="417"/>
    </location>
</feature>
<keyword evidence="4" id="KW-0813">Transport</keyword>
<dbReference type="AlphaFoldDB" id="A0A9W8EFA6"/>
<keyword evidence="8 11" id="KW-1133">Transmembrane helix</keyword>
<name>A0A9W8EFA6_9FUNG</name>
<evidence type="ECO:0000313" key="13">
    <source>
        <dbReference type="Proteomes" id="UP001150907"/>
    </source>
</evidence>
<keyword evidence="9 11" id="KW-0472">Membrane</keyword>
<feature type="transmembrane region" description="Helical" evidence="11">
    <location>
        <begin position="665"/>
        <end position="685"/>
    </location>
</feature>
<keyword evidence="10" id="KW-0547">Nucleotide-binding</keyword>
<feature type="transmembrane region" description="Helical" evidence="11">
    <location>
        <begin position="472"/>
        <end position="494"/>
    </location>
</feature>
<keyword evidence="6 11" id="KW-0812">Transmembrane</keyword>
<protein>
    <submittedName>
        <fullName evidence="12">Golgi apyrase</fullName>
        <ecNumber evidence="12">3.6.1.5</ecNumber>
    </submittedName>
</protein>
<dbReference type="PANTHER" id="PTHR31686">
    <property type="match status" value="1"/>
</dbReference>
<feature type="transmembrane region" description="Helical" evidence="11">
    <location>
        <begin position="572"/>
        <end position="598"/>
    </location>
</feature>
<dbReference type="InterPro" id="IPR004695">
    <property type="entry name" value="SLAC1/Mae1/Ssu1/TehA"/>
</dbReference>
<feature type="binding site" evidence="10">
    <location>
        <begin position="22"/>
        <end position="26"/>
    </location>
    <ligand>
        <name>ATP</name>
        <dbReference type="ChEBI" id="CHEBI:30616"/>
    </ligand>
</feature>
<dbReference type="Gene3D" id="1.50.10.150">
    <property type="entry name" value="Voltage-dependent anion channel"/>
    <property type="match status" value="1"/>
</dbReference>
<dbReference type="PANTHER" id="PTHR31686:SF1">
    <property type="entry name" value="SULFITE EFFLUX PUMP SSU1"/>
    <property type="match status" value="1"/>
</dbReference>
<dbReference type="GO" id="GO:0017110">
    <property type="term" value="F:nucleoside diphosphate phosphatase activity"/>
    <property type="evidence" value="ECO:0007669"/>
    <property type="project" value="UniProtKB-ARBA"/>
</dbReference>
<dbReference type="GO" id="GO:0005524">
    <property type="term" value="F:ATP binding"/>
    <property type="evidence" value="ECO:0007669"/>
    <property type="project" value="UniProtKB-KW"/>
</dbReference>
<comment type="subcellular location">
    <subcellularLocation>
        <location evidence="1">Cell membrane</location>
        <topology evidence="1">Multi-pass membrane protein</topology>
    </subcellularLocation>
</comment>
<feature type="transmembrane region" description="Helical" evidence="11">
    <location>
        <begin position="506"/>
        <end position="528"/>
    </location>
</feature>
<evidence type="ECO:0000256" key="4">
    <source>
        <dbReference type="ARBA" id="ARBA00022448"/>
    </source>
</evidence>
<accession>A0A9W8EFA6</accession>
<dbReference type="GO" id="GO:0004050">
    <property type="term" value="F:apyrase activity"/>
    <property type="evidence" value="ECO:0007669"/>
    <property type="project" value="UniProtKB-EC"/>
</dbReference>
<dbReference type="InterPro" id="IPR051629">
    <property type="entry name" value="Sulfite_efflux_TDT"/>
</dbReference>
<keyword evidence="7 12" id="KW-0378">Hydrolase</keyword>
<dbReference type="InterPro" id="IPR038665">
    <property type="entry name" value="Voltage-dep_anion_channel_sf"/>
</dbReference>
<dbReference type="GO" id="GO:0005886">
    <property type="term" value="C:plasma membrane"/>
    <property type="evidence" value="ECO:0007669"/>
    <property type="project" value="UniProtKB-SubCell"/>
</dbReference>
<feature type="transmembrane region" description="Helical" evidence="11">
    <location>
        <begin position="438"/>
        <end position="460"/>
    </location>
</feature>
<proteinExistence type="inferred from homology"/>
<evidence type="ECO:0000256" key="6">
    <source>
        <dbReference type="ARBA" id="ARBA00022692"/>
    </source>
</evidence>
<feature type="transmembrane region" description="Helical" evidence="11">
    <location>
        <begin position="640"/>
        <end position="659"/>
    </location>
</feature>
<dbReference type="Gene3D" id="3.30.420.150">
    <property type="entry name" value="Exopolyphosphatase. Domain 2"/>
    <property type="match status" value="1"/>
</dbReference>
<feature type="transmembrane region" description="Helical" evidence="11">
    <location>
        <begin position="604"/>
        <end position="628"/>
    </location>
</feature>
<gene>
    <name evidence="12" type="primary">YND1</name>
    <name evidence="12" type="ORF">H4R26_002802</name>
</gene>
<organism evidence="12 13">
    <name type="scientific">Coemansia thaxteri</name>
    <dbReference type="NCBI Taxonomy" id="2663907"/>
    <lineage>
        <taxon>Eukaryota</taxon>
        <taxon>Fungi</taxon>
        <taxon>Fungi incertae sedis</taxon>
        <taxon>Zoopagomycota</taxon>
        <taxon>Kickxellomycotina</taxon>
        <taxon>Kickxellomycetes</taxon>
        <taxon>Kickxellales</taxon>
        <taxon>Kickxellaceae</taxon>
        <taxon>Coemansia</taxon>
    </lineage>
</organism>
<evidence type="ECO:0000256" key="8">
    <source>
        <dbReference type="ARBA" id="ARBA00022989"/>
    </source>
</evidence>
<dbReference type="Pfam" id="PF01150">
    <property type="entry name" value="GDA1_CD39"/>
    <property type="match status" value="1"/>
</dbReference>
<evidence type="ECO:0000256" key="9">
    <source>
        <dbReference type="ARBA" id="ARBA00023136"/>
    </source>
</evidence>
<evidence type="ECO:0000256" key="2">
    <source>
        <dbReference type="ARBA" id="ARBA00008566"/>
    </source>
</evidence>
<evidence type="ECO:0000256" key="5">
    <source>
        <dbReference type="ARBA" id="ARBA00022475"/>
    </source>
</evidence>
<sequence>MGGFNHSLNNGERSHGFLDMGGASAQIAFEPAKMAAELHRHDLAEVTLRSLDGSDIVYRVFVATFLGHGTNEARRRYVDLLASRAVTAAGITNDDSGLQQLPVADDPCLATGLTLPTTDGRAVLRGTGQFSACVAASEPLLNNTACPIEPCLFAGVHAPEIDFGTQRFVGVSEYWYASHDYLGLGGMWDVEKFEAQATRFCQLPWTEVMQHNPHDTLDSVVIARLQMQCFKAAWLVNVLHKGFGVPRRMTTPGLADMAATPPAPFQSVNQVGDVEVSWTLGALLLKISRTIPPSYHTIKAKTRPGIRLPDNPTIANEDVELADDSLWSPLHNVVSKIIQVFEEETASSLKSAQSIWARPSDIIRWFMPFWFTVSTGTGVLAVCLGRIPYNIAWIHWIGVGVFWLNVVLLAGFTGLLAAQLVFYPQIARFMRQHPQRTVHYGAIPMALATVVVGAETLGFLESGVGVVYVVWGAWWVAATLAMGAAGLLIGLVVTRKTRGIEAVTGAWQLLAAPLMVCAAAGGGLAGAFPADTASATLVCSAVLAGAGAPLTACLAVLYIHRVAEHGLPSHDVILTAFIPLGPIAQIGVAALALGGAVGGVLRTVGAAVALLMWGSAAFWAVLAIVSVGCQRRSACVPFNIGWWALTFPVGVFASLTAVLGDALDIAFFKVGFLVLVAVLAALWLFNAARTIWGIWSGAIFGLGGLASEIECCETAARSGDVQALAC</sequence>
<dbReference type="Proteomes" id="UP001150907">
    <property type="component" value="Unassembled WGS sequence"/>
</dbReference>
<comment type="caution">
    <text evidence="12">The sequence shown here is derived from an EMBL/GenBank/DDBJ whole genome shotgun (WGS) entry which is preliminary data.</text>
</comment>
<evidence type="ECO:0000313" key="12">
    <source>
        <dbReference type="EMBL" id="KAJ2003922.1"/>
    </source>
</evidence>